<gene>
    <name evidence="3" type="ORF">APTSU1_000103000</name>
</gene>
<comment type="caution">
    <text evidence="3">The sequence shown here is derived from an EMBL/GenBank/DDBJ whole genome shotgun (WGS) entry which is preliminary data.</text>
</comment>
<dbReference type="InterPro" id="IPR045122">
    <property type="entry name" value="Csc1-like"/>
</dbReference>
<dbReference type="PANTHER" id="PTHR13018:SF24">
    <property type="entry name" value="CSC1-LIKE PROTEIN 1"/>
    <property type="match status" value="1"/>
</dbReference>
<keyword evidence="1" id="KW-0812">Transmembrane</keyword>
<feature type="transmembrane region" description="Helical" evidence="1">
    <location>
        <begin position="145"/>
        <end position="165"/>
    </location>
</feature>
<organism evidence="3 4">
    <name type="scientific">Apodemus speciosus</name>
    <name type="common">Large Japanese field mouse</name>
    <dbReference type="NCBI Taxonomy" id="105296"/>
    <lineage>
        <taxon>Eukaryota</taxon>
        <taxon>Metazoa</taxon>
        <taxon>Chordata</taxon>
        <taxon>Craniata</taxon>
        <taxon>Vertebrata</taxon>
        <taxon>Euteleostomi</taxon>
        <taxon>Mammalia</taxon>
        <taxon>Eutheria</taxon>
        <taxon>Euarchontoglires</taxon>
        <taxon>Glires</taxon>
        <taxon>Rodentia</taxon>
        <taxon>Myomorpha</taxon>
        <taxon>Muroidea</taxon>
        <taxon>Muridae</taxon>
        <taxon>Murinae</taxon>
        <taxon>Apodemus</taxon>
    </lineage>
</organism>
<evidence type="ECO:0000256" key="1">
    <source>
        <dbReference type="SAM" id="Phobius"/>
    </source>
</evidence>
<dbReference type="EMBL" id="BAAFST010000001">
    <property type="protein sequence ID" value="GAB1285800.1"/>
    <property type="molecule type" value="Genomic_DNA"/>
</dbReference>
<evidence type="ECO:0000259" key="2">
    <source>
        <dbReference type="Pfam" id="PF13967"/>
    </source>
</evidence>
<feature type="domain" description="CSC1/OSCA1-like N-terminal transmembrane" evidence="2">
    <location>
        <begin position="54"/>
        <end position="186"/>
    </location>
</feature>
<dbReference type="Proteomes" id="UP001623349">
    <property type="component" value="Unassembled WGS sequence"/>
</dbReference>
<feature type="transmembrane region" description="Helical" evidence="1">
    <location>
        <begin position="52"/>
        <end position="71"/>
    </location>
</feature>
<protein>
    <submittedName>
        <fullName evidence="3">CSC1-like protein 1</fullName>
    </submittedName>
</protein>
<keyword evidence="1" id="KW-1133">Transmembrane helix</keyword>
<dbReference type="Pfam" id="PF13967">
    <property type="entry name" value="RSN1_TM"/>
    <property type="match status" value="1"/>
</dbReference>
<keyword evidence="1" id="KW-0472">Membrane</keyword>
<evidence type="ECO:0000313" key="4">
    <source>
        <dbReference type="Proteomes" id="UP001623349"/>
    </source>
</evidence>
<dbReference type="PANTHER" id="PTHR13018">
    <property type="entry name" value="PROBABLE MEMBRANE PROTEIN DUF221-RELATED"/>
    <property type="match status" value="1"/>
</dbReference>
<sequence>MTSPPFLDPWPSKAVSIHEHLGIGGSPKDSYCYNSAKNSTVLQGVTFGGVPTVLLLDVSCFLFLILVFSIIRRRFWDYGRIALVSEAGSEARFQRLSSSSSGQQDFENELGCCPWLTAIFRLHDDQILEWCGEDAIHYLSFQRHIIFLLVVISFLSLCVILPVNLSGDLLDKDPYSFGRTTIANLQTE</sequence>
<keyword evidence="4" id="KW-1185">Reference proteome</keyword>
<accession>A0ABQ0EG83</accession>
<proteinExistence type="predicted"/>
<reference evidence="3 4" key="1">
    <citation type="submission" date="2024-08" db="EMBL/GenBank/DDBJ databases">
        <title>The draft genome of Apodemus speciosus.</title>
        <authorList>
            <person name="Nabeshima K."/>
            <person name="Suzuki S."/>
            <person name="Onuma M."/>
        </authorList>
    </citation>
    <scope>NUCLEOTIDE SEQUENCE [LARGE SCALE GENOMIC DNA]</scope>
    <source>
        <strain evidence="3">IB14-021</strain>
    </source>
</reference>
<dbReference type="InterPro" id="IPR032880">
    <property type="entry name" value="CSC1/OSCA1-like_N"/>
</dbReference>
<name>A0ABQ0EG83_APOSI</name>
<evidence type="ECO:0000313" key="3">
    <source>
        <dbReference type="EMBL" id="GAB1285800.1"/>
    </source>
</evidence>